<organism evidence="3 4">
    <name type="scientific">Tessaracoccus lubricantis</name>
    <dbReference type="NCBI Taxonomy" id="545543"/>
    <lineage>
        <taxon>Bacteria</taxon>
        <taxon>Bacillati</taxon>
        <taxon>Actinomycetota</taxon>
        <taxon>Actinomycetes</taxon>
        <taxon>Propionibacteriales</taxon>
        <taxon>Propionibacteriaceae</taxon>
        <taxon>Tessaracoccus</taxon>
    </lineage>
</organism>
<gene>
    <name evidence="3" type="ORF">GCM10025789_30680</name>
</gene>
<evidence type="ECO:0000313" key="3">
    <source>
        <dbReference type="EMBL" id="GAA4909147.1"/>
    </source>
</evidence>
<comment type="caution">
    <text evidence="3">The sequence shown here is derived from an EMBL/GenBank/DDBJ whole genome shotgun (WGS) entry which is preliminary data.</text>
</comment>
<reference evidence="4" key="1">
    <citation type="journal article" date="2019" name="Int. J. Syst. Evol. Microbiol.">
        <title>The Global Catalogue of Microorganisms (GCM) 10K type strain sequencing project: providing services to taxonomists for standard genome sequencing and annotation.</title>
        <authorList>
            <consortium name="The Broad Institute Genomics Platform"/>
            <consortium name="The Broad Institute Genome Sequencing Center for Infectious Disease"/>
            <person name="Wu L."/>
            <person name="Ma J."/>
        </authorList>
    </citation>
    <scope>NUCLEOTIDE SEQUENCE [LARGE SCALE GENOMIC DNA]</scope>
    <source>
        <strain evidence="4">JCM 19125</strain>
    </source>
</reference>
<comment type="similarity">
    <text evidence="1">Belongs to the AHA1 family.</text>
</comment>
<dbReference type="InterPro" id="IPR013538">
    <property type="entry name" value="ASHA1/2-like_C"/>
</dbReference>
<sequence>MPLVEYAQDTAAVSITWKLARRTPDVWRHLTSEQYLPEWLGHVRGGGFSIGEALVVDHGDGHLCTSVVETIECDRRLGMTWEFPGERSSHLVVTVEPGGDEQDAVDQCLMHLRHTGLDDLTGSYLPGWITHLTYFESSLEATPLPKQAFWRLYKTHHHLTTP</sequence>
<evidence type="ECO:0000259" key="2">
    <source>
        <dbReference type="Pfam" id="PF08327"/>
    </source>
</evidence>
<dbReference type="Proteomes" id="UP001501521">
    <property type="component" value="Unassembled WGS sequence"/>
</dbReference>
<accession>A0ABP9FNS3</accession>
<name>A0ABP9FNS3_9ACTN</name>
<dbReference type="SUPFAM" id="SSF55961">
    <property type="entry name" value="Bet v1-like"/>
    <property type="match status" value="1"/>
</dbReference>
<dbReference type="RefSeq" id="WP_345584434.1">
    <property type="nucleotide sequence ID" value="NZ_BAABLV010000055.1"/>
</dbReference>
<dbReference type="InterPro" id="IPR023393">
    <property type="entry name" value="START-like_dom_sf"/>
</dbReference>
<evidence type="ECO:0000256" key="1">
    <source>
        <dbReference type="ARBA" id="ARBA00006817"/>
    </source>
</evidence>
<protein>
    <recommendedName>
        <fullName evidence="2">Activator of Hsp90 ATPase homologue 1/2-like C-terminal domain-containing protein</fullName>
    </recommendedName>
</protein>
<evidence type="ECO:0000313" key="4">
    <source>
        <dbReference type="Proteomes" id="UP001501521"/>
    </source>
</evidence>
<dbReference type="Pfam" id="PF08327">
    <property type="entry name" value="AHSA1"/>
    <property type="match status" value="1"/>
</dbReference>
<dbReference type="EMBL" id="BAABLV010000055">
    <property type="protein sequence ID" value="GAA4909147.1"/>
    <property type="molecule type" value="Genomic_DNA"/>
</dbReference>
<keyword evidence="4" id="KW-1185">Reference proteome</keyword>
<dbReference type="Gene3D" id="3.30.530.20">
    <property type="match status" value="1"/>
</dbReference>
<feature type="domain" description="Activator of Hsp90 ATPase homologue 1/2-like C-terminal" evidence="2">
    <location>
        <begin position="25"/>
        <end position="101"/>
    </location>
</feature>
<proteinExistence type="inferred from homology"/>